<evidence type="ECO:0000313" key="9">
    <source>
        <dbReference type="Proteomes" id="UP000007267"/>
    </source>
</evidence>
<dbReference type="GO" id="GO:0042101">
    <property type="term" value="C:T cell receptor complex"/>
    <property type="evidence" value="ECO:0007669"/>
    <property type="project" value="UniProtKB-KW"/>
</dbReference>
<dbReference type="GO" id="GO:0002250">
    <property type="term" value="P:adaptive immune response"/>
    <property type="evidence" value="ECO:0007669"/>
    <property type="project" value="UniProtKB-KW"/>
</dbReference>
<keyword evidence="4" id="KW-0393">Immunoglobulin domain</keyword>
<keyword evidence="2" id="KW-1064">Adaptive immunity</keyword>
<evidence type="ECO:0000256" key="4">
    <source>
        <dbReference type="ARBA" id="ARBA00023319"/>
    </source>
</evidence>
<reference evidence="8" key="3">
    <citation type="submission" date="2025-08" db="UniProtKB">
        <authorList>
            <consortium name="Ensembl"/>
        </authorList>
    </citation>
    <scope>IDENTIFICATION</scope>
</reference>
<keyword evidence="3" id="KW-0675">Receptor</keyword>
<reference evidence="8" key="4">
    <citation type="submission" date="2025-09" db="UniProtKB">
        <authorList>
            <consortium name="Ensembl"/>
        </authorList>
    </citation>
    <scope>IDENTIFICATION</scope>
</reference>
<evidence type="ECO:0000256" key="3">
    <source>
        <dbReference type="ARBA" id="ARBA00023170"/>
    </source>
</evidence>
<sequence>QRPGMAPTWLFAVLVAALLGGTFGAESVTQSEGSFAISQGDRLDLNCTYELLSTYPSLFWYVQYPGQAPRMLLQDSDEGTRKGFGATHDKKDKSFPLWKASVELSDSATYYCAGS</sequence>
<organism evidence="8 9">
    <name type="scientific">Pelodiscus sinensis</name>
    <name type="common">Chinese softshell turtle</name>
    <name type="synonym">Trionyx sinensis</name>
    <dbReference type="NCBI Taxonomy" id="13735"/>
    <lineage>
        <taxon>Eukaryota</taxon>
        <taxon>Metazoa</taxon>
        <taxon>Chordata</taxon>
        <taxon>Craniata</taxon>
        <taxon>Vertebrata</taxon>
        <taxon>Euteleostomi</taxon>
        <taxon>Archelosauria</taxon>
        <taxon>Testudinata</taxon>
        <taxon>Testudines</taxon>
        <taxon>Cryptodira</taxon>
        <taxon>Trionychia</taxon>
        <taxon>Trionychidae</taxon>
        <taxon>Pelodiscus</taxon>
    </lineage>
</organism>
<dbReference type="AlphaFoldDB" id="K7FG65"/>
<dbReference type="PANTHER" id="PTHR19367:SF18">
    <property type="entry name" value="T CELL RECEPTOR ALPHA VARIABLE 16"/>
    <property type="match status" value="1"/>
</dbReference>
<keyword evidence="5" id="KW-0391">Immunity</keyword>
<keyword evidence="9" id="KW-1185">Reference proteome</keyword>
<keyword evidence="5" id="KW-1279">T cell receptor</keyword>
<accession>K7FG65</accession>
<dbReference type="Pfam" id="PF07686">
    <property type="entry name" value="V-set"/>
    <property type="match status" value="1"/>
</dbReference>
<evidence type="ECO:0000256" key="1">
    <source>
        <dbReference type="ARBA" id="ARBA00022729"/>
    </source>
</evidence>
<dbReference type="EMBL" id="AGCU01053347">
    <property type="status" value="NOT_ANNOTATED_CDS"/>
    <property type="molecule type" value="Genomic_DNA"/>
</dbReference>
<feature type="chain" id="PRO_5003904145" description="Ig-like domain-containing protein" evidence="6">
    <location>
        <begin position="25"/>
        <end position="115"/>
    </location>
</feature>
<reference evidence="9" key="2">
    <citation type="journal article" date="2013" name="Nat. Genet.">
        <title>The draft genomes of soft-shell turtle and green sea turtle yield insights into the development and evolution of the turtle-specific body plan.</title>
        <authorList>
            <person name="Wang Z."/>
            <person name="Pascual-Anaya J."/>
            <person name="Zadissa A."/>
            <person name="Li W."/>
            <person name="Niimura Y."/>
            <person name="Huang Z."/>
            <person name="Li C."/>
            <person name="White S."/>
            <person name="Xiong Z."/>
            <person name="Fang D."/>
            <person name="Wang B."/>
            <person name="Ming Y."/>
            <person name="Chen Y."/>
            <person name="Zheng Y."/>
            <person name="Kuraku S."/>
            <person name="Pignatelli M."/>
            <person name="Herrero J."/>
            <person name="Beal K."/>
            <person name="Nozawa M."/>
            <person name="Li Q."/>
            <person name="Wang J."/>
            <person name="Zhang H."/>
            <person name="Yu L."/>
            <person name="Shigenobu S."/>
            <person name="Wang J."/>
            <person name="Liu J."/>
            <person name="Flicek P."/>
            <person name="Searle S."/>
            <person name="Wang J."/>
            <person name="Kuratani S."/>
            <person name="Yin Y."/>
            <person name="Aken B."/>
            <person name="Zhang G."/>
            <person name="Irie N."/>
        </authorList>
    </citation>
    <scope>NUCLEOTIDE SEQUENCE [LARGE SCALE GENOMIC DNA]</scope>
    <source>
        <strain evidence="9">Daiwa-1</strain>
    </source>
</reference>
<dbReference type="InterPro" id="IPR036179">
    <property type="entry name" value="Ig-like_dom_sf"/>
</dbReference>
<dbReference type="OMA" id="YLYWYER"/>
<feature type="domain" description="Ig-like" evidence="7">
    <location>
        <begin position="26"/>
        <end position="115"/>
    </location>
</feature>
<feature type="signal peptide" evidence="6">
    <location>
        <begin position="1"/>
        <end position="24"/>
    </location>
</feature>
<evidence type="ECO:0000259" key="7">
    <source>
        <dbReference type="PROSITE" id="PS50835"/>
    </source>
</evidence>
<keyword evidence="1 6" id="KW-0732">Signal</keyword>
<dbReference type="SMART" id="SM00406">
    <property type="entry name" value="IGv"/>
    <property type="match status" value="1"/>
</dbReference>
<dbReference type="PANTHER" id="PTHR19367">
    <property type="entry name" value="T-CELL RECEPTOR ALPHA CHAIN V REGION"/>
    <property type="match status" value="1"/>
</dbReference>
<dbReference type="InterPro" id="IPR013783">
    <property type="entry name" value="Ig-like_fold"/>
</dbReference>
<dbReference type="GeneTree" id="ENSGT00940000154455"/>
<dbReference type="PROSITE" id="PS50835">
    <property type="entry name" value="IG_LIKE"/>
    <property type="match status" value="1"/>
</dbReference>
<proteinExistence type="predicted"/>
<dbReference type="InterPro" id="IPR051287">
    <property type="entry name" value="TCR_variable_region"/>
</dbReference>
<evidence type="ECO:0000313" key="8">
    <source>
        <dbReference type="Ensembl" id="ENSPSIP00000007025.1"/>
    </source>
</evidence>
<evidence type="ECO:0000256" key="2">
    <source>
        <dbReference type="ARBA" id="ARBA00023130"/>
    </source>
</evidence>
<dbReference type="HOGENOM" id="CLU_077975_8_0_1"/>
<dbReference type="Proteomes" id="UP000007267">
    <property type="component" value="Unassembled WGS sequence"/>
</dbReference>
<dbReference type="Ensembl" id="ENSPSIT00000007066.1">
    <property type="protein sequence ID" value="ENSPSIP00000007025.1"/>
    <property type="gene ID" value="ENSPSIG00000006493.1"/>
</dbReference>
<protein>
    <recommendedName>
        <fullName evidence="7">Ig-like domain-containing protein</fullName>
    </recommendedName>
</protein>
<dbReference type="Gene3D" id="2.60.40.10">
    <property type="entry name" value="Immunoglobulins"/>
    <property type="match status" value="1"/>
</dbReference>
<reference evidence="9" key="1">
    <citation type="submission" date="2011-10" db="EMBL/GenBank/DDBJ databases">
        <authorList>
            <consortium name="Soft-shell Turtle Genome Consortium"/>
        </authorList>
    </citation>
    <scope>NUCLEOTIDE SEQUENCE [LARGE SCALE GENOMIC DNA]</scope>
    <source>
        <strain evidence="9">Daiwa-1</strain>
    </source>
</reference>
<evidence type="ECO:0000256" key="6">
    <source>
        <dbReference type="SAM" id="SignalP"/>
    </source>
</evidence>
<dbReference type="eggNOG" id="ENOG502S884">
    <property type="taxonomic scope" value="Eukaryota"/>
</dbReference>
<name>K7FG65_PELSI</name>
<dbReference type="InterPro" id="IPR007110">
    <property type="entry name" value="Ig-like_dom"/>
</dbReference>
<dbReference type="SUPFAM" id="SSF48726">
    <property type="entry name" value="Immunoglobulin"/>
    <property type="match status" value="1"/>
</dbReference>
<dbReference type="InterPro" id="IPR013106">
    <property type="entry name" value="Ig_V-set"/>
</dbReference>
<evidence type="ECO:0000256" key="5">
    <source>
        <dbReference type="ARBA" id="ARBA00043266"/>
    </source>
</evidence>